<gene>
    <name evidence="1" type="ORF">GCM10009807_05530</name>
</gene>
<evidence type="ECO:0000313" key="2">
    <source>
        <dbReference type="Proteomes" id="UP001500596"/>
    </source>
</evidence>
<name>A0ABN2G2I7_9MICO</name>
<dbReference type="Gene3D" id="3.40.50.2000">
    <property type="entry name" value="Glycogen Phosphorylase B"/>
    <property type="match status" value="1"/>
</dbReference>
<protein>
    <recommendedName>
        <fullName evidence="3">Glycosyltransferase</fullName>
    </recommendedName>
</protein>
<keyword evidence="2" id="KW-1185">Reference proteome</keyword>
<dbReference type="Proteomes" id="UP001500596">
    <property type="component" value="Unassembled WGS sequence"/>
</dbReference>
<organism evidence="1 2">
    <name type="scientific">Microbacterium lacus</name>
    <dbReference type="NCBI Taxonomy" id="415217"/>
    <lineage>
        <taxon>Bacteria</taxon>
        <taxon>Bacillati</taxon>
        <taxon>Actinomycetota</taxon>
        <taxon>Actinomycetes</taxon>
        <taxon>Micrococcales</taxon>
        <taxon>Microbacteriaceae</taxon>
        <taxon>Microbacterium</taxon>
    </lineage>
</organism>
<accession>A0ABN2G2I7</accession>
<evidence type="ECO:0008006" key="3">
    <source>
        <dbReference type="Google" id="ProtNLM"/>
    </source>
</evidence>
<dbReference type="PANTHER" id="PTHR12526">
    <property type="entry name" value="GLYCOSYLTRANSFERASE"/>
    <property type="match status" value="1"/>
</dbReference>
<dbReference type="EMBL" id="BAAAPK010000001">
    <property type="protein sequence ID" value="GAA1664245.1"/>
    <property type="molecule type" value="Genomic_DNA"/>
</dbReference>
<comment type="caution">
    <text evidence="1">The sequence shown here is derived from an EMBL/GenBank/DDBJ whole genome shotgun (WGS) entry which is preliminary data.</text>
</comment>
<sequence>MTDLVVVSLEAWDAVWRRNQHLIWRLLQSDPDLRVLFVEPPADPLHAIRSGRRPQFGKRPADGALPGRLWTMRAVKVLPRRLDPHADRRMADRIVRAAATLGMRDPILWVNDPGGAEVARRTGWRTLYDMTDDWLAAARPAAELARVGEQESDLLTSAQEVVACSAELQRRKSPARPPDRHPIVLIRNAVDTAAYRAPHPRPADLPDGRIALYVGTLHADRLDVALCEALSLRLSGRGHVVLVGPDALTGAERDRLRTAGVQLLGSRTADEVIGYLQAADVLLVPHVVTAFTDSLDPIKLYEYQAVGRPVISTPVAGFRDADDVRITIASGDHFADAVLHAIESGPVSPPTAAAAVADWDDRARQVVAVLERMAR</sequence>
<dbReference type="SUPFAM" id="SSF53756">
    <property type="entry name" value="UDP-Glycosyltransferase/glycogen phosphorylase"/>
    <property type="match status" value="1"/>
</dbReference>
<dbReference type="RefSeq" id="WP_344051371.1">
    <property type="nucleotide sequence ID" value="NZ_BAAAPK010000001.1"/>
</dbReference>
<dbReference type="Pfam" id="PF13692">
    <property type="entry name" value="Glyco_trans_1_4"/>
    <property type="match status" value="1"/>
</dbReference>
<proteinExistence type="predicted"/>
<evidence type="ECO:0000313" key="1">
    <source>
        <dbReference type="EMBL" id="GAA1664245.1"/>
    </source>
</evidence>
<reference evidence="1 2" key="1">
    <citation type="journal article" date="2019" name="Int. J. Syst. Evol. Microbiol.">
        <title>The Global Catalogue of Microorganisms (GCM) 10K type strain sequencing project: providing services to taxonomists for standard genome sequencing and annotation.</title>
        <authorList>
            <consortium name="The Broad Institute Genomics Platform"/>
            <consortium name="The Broad Institute Genome Sequencing Center for Infectious Disease"/>
            <person name="Wu L."/>
            <person name="Ma J."/>
        </authorList>
    </citation>
    <scope>NUCLEOTIDE SEQUENCE [LARGE SCALE GENOMIC DNA]</scope>
    <source>
        <strain evidence="1 2">JCM 15575</strain>
    </source>
</reference>